<dbReference type="Gene3D" id="3.20.20.70">
    <property type="entry name" value="Aldolase class I"/>
    <property type="match status" value="1"/>
</dbReference>
<dbReference type="PANTHER" id="PTHR30246">
    <property type="entry name" value="2-KETO-3-DEOXY-6-PHOSPHOGLUCONATE ALDOLASE"/>
    <property type="match status" value="1"/>
</dbReference>
<evidence type="ECO:0000256" key="3">
    <source>
        <dbReference type="ARBA" id="ARBA00011233"/>
    </source>
</evidence>
<dbReference type="GO" id="GO:0016829">
    <property type="term" value="F:lyase activity"/>
    <property type="evidence" value="ECO:0007669"/>
    <property type="project" value="UniProtKB-KW"/>
</dbReference>
<dbReference type="NCBIfam" id="TIGR01182">
    <property type="entry name" value="eda"/>
    <property type="match status" value="1"/>
</dbReference>
<dbReference type="InterPro" id="IPR013785">
    <property type="entry name" value="Aldolase_TIM"/>
</dbReference>
<gene>
    <name evidence="6" type="ORF">H8706_03400</name>
</gene>
<comment type="subunit">
    <text evidence="3">Homotrimer.</text>
</comment>
<dbReference type="InterPro" id="IPR031338">
    <property type="entry name" value="KDPG/KHG_AS_2"/>
</dbReference>
<keyword evidence="7" id="KW-1185">Reference proteome</keyword>
<dbReference type="PROSITE" id="PS00160">
    <property type="entry name" value="ALDOLASE_KDPG_KHG_2"/>
    <property type="match status" value="1"/>
</dbReference>
<dbReference type="CDD" id="cd00452">
    <property type="entry name" value="KDPG_aldolase"/>
    <property type="match status" value="1"/>
</dbReference>
<dbReference type="InterPro" id="IPR000887">
    <property type="entry name" value="Aldlse_KDPG_KHG"/>
</dbReference>
<name>A0A926FCQ7_9FIRM</name>
<protein>
    <submittedName>
        <fullName evidence="6">Bifunctional 4-hydroxy-2-oxoglutarate aldolase/2-dehydro-3-deoxy-phosphogluconate aldolase</fullName>
    </submittedName>
</protein>
<comment type="pathway">
    <text evidence="1">Carbohydrate acid metabolism.</text>
</comment>
<evidence type="ECO:0000256" key="2">
    <source>
        <dbReference type="ARBA" id="ARBA00006906"/>
    </source>
</evidence>
<dbReference type="PANTHER" id="PTHR30246:SF1">
    <property type="entry name" value="2-DEHYDRO-3-DEOXY-6-PHOSPHOGALACTONATE ALDOLASE-RELATED"/>
    <property type="match status" value="1"/>
</dbReference>
<accession>A0A926FCQ7</accession>
<dbReference type="Proteomes" id="UP000647416">
    <property type="component" value="Unassembled WGS sequence"/>
</dbReference>
<keyword evidence="4" id="KW-0456">Lyase</keyword>
<dbReference type="EMBL" id="JACRTE010000003">
    <property type="protein sequence ID" value="MBC8595914.1"/>
    <property type="molecule type" value="Genomic_DNA"/>
</dbReference>
<dbReference type="Pfam" id="PF01081">
    <property type="entry name" value="Aldolase"/>
    <property type="match status" value="1"/>
</dbReference>
<evidence type="ECO:0000256" key="4">
    <source>
        <dbReference type="ARBA" id="ARBA00023239"/>
    </source>
</evidence>
<reference evidence="6" key="1">
    <citation type="submission" date="2020-08" db="EMBL/GenBank/DDBJ databases">
        <title>Genome public.</title>
        <authorList>
            <person name="Liu C."/>
            <person name="Sun Q."/>
        </authorList>
    </citation>
    <scope>NUCLEOTIDE SEQUENCE</scope>
    <source>
        <strain evidence="6">NSJ-50</strain>
    </source>
</reference>
<comment type="similarity">
    <text evidence="2">Belongs to the KHG/KDPG aldolase family.</text>
</comment>
<keyword evidence="5" id="KW-0119">Carbohydrate metabolism</keyword>
<evidence type="ECO:0000256" key="1">
    <source>
        <dbReference type="ARBA" id="ARBA00004761"/>
    </source>
</evidence>
<dbReference type="AlphaFoldDB" id="A0A926FCQ7"/>
<evidence type="ECO:0000256" key="5">
    <source>
        <dbReference type="ARBA" id="ARBA00023277"/>
    </source>
</evidence>
<proteinExistence type="inferred from homology"/>
<evidence type="ECO:0000313" key="7">
    <source>
        <dbReference type="Proteomes" id="UP000647416"/>
    </source>
</evidence>
<evidence type="ECO:0000313" key="6">
    <source>
        <dbReference type="EMBL" id="MBC8595914.1"/>
    </source>
</evidence>
<organism evidence="6 7">
    <name type="scientific">Qingrenia yutianensis</name>
    <dbReference type="NCBI Taxonomy" id="2763676"/>
    <lineage>
        <taxon>Bacteria</taxon>
        <taxon>Bacillati</taxon>
        <taxon>Bacillota</taxon>
        <taxon>Clostridia</taxon>
        <taxon>Eubacteriales</taxon>
        <taxon>Oscillospiraceae</taxon>
        <taxon>Qingrenia</taxon>
    </lineage>
</organism>
<dbReference type="SUPFAM" id="SSF51569">
    <property type="entry name" value="Aldolase"/>
    <property type="match status" value="1"/>
</dbReference>
<sequence>MAVMNVLNEILTKKLVVIARAIPQDKIKDCVNAVIDGGVSLIESTFCQSDKDCIEKNKLCIETMVKAANGRAIIGAGTVLNTEQVRAAYDAGAKYIISPNTNEAVIKETLKLGMISIPGAMTPTEIEQAYSYGAHIVKLFPADDMGVHYIKNLKAPLSHIPLMATGGVNPGTIPEYYNAGAEAFGTGITILKPDCVASGNFAEITRLARAHVDVIKKLIGDENK</sequence>
<comment type="caution">
    <text evidence="6">The sequence shown here is derived from an EMBL/GenBank/DDBJ whole genome shotgun (WGS) entry which is preliminary data.</text>
</comment>